<comment type="caution">
    <text evidence="6">The sequence shown here is derived from an EMBL/GenBank/DDBJ whole genome shotgun (WGS) entry which is preliminary data.</text>
</comment>
<evidence type="ECO:0000256" key="2">
    <source>
        <dbReference type="ARBA" id="ARBA00023235"/>
    </source>
</evidence>
<comment type="similarity">
    <text evidence="1">Belongs to the pseudouridine synthase RluA family.</text>
</comment>
<reference evidence="6 7" key="1">
    <citation type="submission" date="2017-09" db="EMBL/GenBank/DDBJ databases">
        <title>Genome sequencing of Besnoitia besnoiti strain Bb-Ger1.</title>
        <authorList>
            <person name="Schares G."/>
            <person name="Venepally P."/>
            <person name="Lorenzi H.A."/>
        </authorList>
    </citation>
    <scope>NUCLEOTIDE SEQUENCE [LARGE SCALE GENOMIC DNA]</scope>
    <source>
        <strain evidence="6 7">Bb-Ger1</strain>
    </source>
</reference>
<dbReference type="GO" id="GO:0000455">
    <property type="term" value="P:enzyme-directed rRNA pseudouridine synthesis"/>
    <property type="evidence" value="ECO:0007669"/>
    <property type="project" value="TreeGrafter"/>
</dbReference>
<dbReference type="InterPro" id="IPR006224">
    <property type="entry name" value="PsdUridine_synth_RluA-like_CS"/>
</dbReference>
<feature type="chain" id="PRO_5012021399" description="RNA-binding S4 domain-containing protein" evidence="4">
    <location>
        <begin position="29"/>
        <end position="793"/>
    </location>
</feature>
<dbReference type="PANTHER" id="PTHR21600:SF44">
    <property type="entry name" value="RIBOSOMAL LARGE SUBUNIT PSEUDOURIDINE SYNTHASE D"/>
    <property type="match status" value="1"/>
</dbReference>
<dbReference type="InterPro" id="IPR020103">
    <property type="entry name" value="PsdUridine_synth_cat_dom_sf"/>
</dbReference>
<dbReference type="SUPFAM" id="SSF55120">
    <property type="entry name" value="Pseudouridine synthase"/>
    <property type="match status" value="1"/>
</dbReference>
<dbReference type="Gene3D" id="3.10.290.10">
    <property type="entry name" value="RNA-binding S4 domain"/>
    <property type="match status" value="1"/>
</dbReference>
<evidence type="ECO:0000313" key="7">
    <source>
        <dbReference type="Proteomes" id="UP000224006"/>
    </source>
</evidence>
<dbReference type="OrthoDB" id="354782at2759"/>
<sequence length="793" mass="86211">MCSTLAEIRMSFLVITLLVALLTVCSEAALFPAARSRDFLFWSQSTELPAPWSSGPLFSHHSPSPPGVPANYGVPGLTQAAPFLSFVSAVRPAGLRVIRGLTLPVSFSPTENGEQTTPRYRRLLSATGPEIYSLRSASNASWRHLPHDPSLLVRSARRSLQEREARYAHSDASQAEASIDQYKADLCLTTRPRARPRLAGDLALGEAEGSPAFGHYCVPGSTSSSTSFSERLDRSLSKHLNISRTLTALHFIRGRRVRVNGTTCTAPGRRLRNGDKVWYSLASIKEHEETQKRGTPGKDIDVDMLLEEASHEEAVDLKEGGVAPDARLPSTEPVERVSTATSRMVQSPPAAHPGGSAAGAEARLRAAVGVRSLSTELRDEFLGRRKARVDQSSLALMPDPTELSIIFEDDDIVVINKPAGLLTHPPTLTVRNIDKHNRLGSVVQRLFYKFLCSDRGFPETFLPLAKQAAFSSLAREASGRTLVRRTATSTTENMSAAYEQDSTTAADGLRESVSTQVLGARLGLPVAISRPSAVVHRLDIGTSGVLVAAKTFAAAENLKYQWAQRKVVKGYIGLCTPEMHWLHEVDAPIRRHPTMRGKMEAVAIERSPSILMPASSLSHDKRAFVARAKPGFTVFAPLGGNGDCGLFAALALTGRTHQIRAHLEYIGHPLMGDPVYGNRARTHWFPFPDRPAADAPRPAKLATRTRGKGAHSLNPDADSAFFQSSTEKPCVRPFLHAYLLRFDHPGNGAPMEFKAEPPADICSIARRMGVDWASSVEAAFRDIGSYGGELSKK</sequence>
<dbReference type="SUPFAM" id="SSF55174">
    <property type="entry name" value="Alpha-L RNA-binding motif"/>
    <property type="match status" value="1"/>
</dbReference>
<accession>A0A2A9MK18</accession>
<protein>
    <recommendedName>
        <fullName evidence="5">RNA-binding S4 domain-containing protein</fullName>
    </recommendedName>
</protein>
<dbReference type="CDD" id="cd00165">
    <property type="entry name" value="S4"/>
    <property type="match status" value="1"/>
</dbReference>
<feature type="domain" description="RNA-binding S4" evidence="5">
    <location>
        <begin position="230"/>
        <end position="295"/>
    </location>
</feature>
<keyword evidence="2" id="KW-0413">Isomerase</keyword>
<dbReference type="STRING" id="94643.A0A2A9MK18"/>
<proteinExistence type="inferred from homology"/>
<feature type="signal peptide" evidence="4">
    <location>
        <begin position="1"/>
        <end position="28"/>
    </location>
</feature>
<dbReference type="GO" id="GO:0003723">
    <property type="term" value="F:RNA binding"/>
    <property type="evidence" value="ECO:0007669"/>
    <property type="project" value="UniProtKB-KW"/>
</dbReference>
<name>A0A2A9MK18_BESBE</name>
<dbReference type="InterPro" id="IPR006145">
    <property type="entry name" value="PsdUridine_synth_RsuA/RluA"/>
</dbReference>
<dbReference type="VEuPathDB" id="ToxoDB:BESB_055980"/>
<evidence type="ECO:0000313" key="6">
    <source>
        <dbReference type="EMBL" id="PFH35947.1"/>
    </source>
</evidence>
<dbReference type="RefSeq" id="XP_029219956.1">
    <property type="nucleotide sequence ID" value="XM_029364033.1"/>
</dbReference>
<evidence type="ECO:0000256" key="4">
    <source>
        <dbReference type="SAM" id="SignalP"/>
    </source>
</evidence>
<dbReference type="GeneID" id="40310527"/>
<dbReference type="AlphaFoldDB" id="A0A2A9MK18"/>
<evidence type="ECO:0000256" key="1">
    <source>
        <dbReference type="ARBA" id="ARBA00010876"/>
    </source>
</evidence>
<dbReference type="CDD" id="cd02869">
    <property type="entry name" value="PseudoU_synth_RluA_like"/>
    <property type="match status" value="1"/>
</dbReference>
<evidence type="ECO:0000259" key="5">
    <source>
        <dbReference type="SMART" id="SM00363"/>
    </source>
</evidence>
<dbReference type="EMBL" id="NWUJ01000004">
    <property type="protein sequence ID" value="PFH35947.1"/>
    <property type="molecule type" value="Genomic_DNA"/>
</dbReference>
<keyword evidence="3" id="KW-0694">RNA-binding</keyword>
<dbReference type="PROSITE" id="PS01129">
    <property type="entry name" value="PSI_RLU"/>
    <property type="match status" value="1"/>
</dbReference>
<dbReference type="InterPro" id="IPR036986">
    <property type="entry name" value="S4_RNA-bd_sf"/>
</dbReference>
<dbReference type="GO" id="GO:0009982">
    <property type="term" value="F:pseudouridine synthase activity"/>
    <property type="evidence" value="ECO:0007669"/>
    <property type="project" value="InterPro"/>
</dbReference>
<dbReference type="PANTHER" id="PTHR21600">
    <property type="entry name" value="MITOCHONDRIAL RNA PSEUDOURIDINE SYNTHASE"/>
    <property type="match status" value="1"/>
</dbReference>
<evidence type="ECO:0000256" key="3">
    <source>
        <dbReference type="PROSITE-ProRule" id="PRU00182"/>
    </source>
</evidence>
<dbReference type="Pfam" id="PF01479">
    <property type="entry name" value="S4"/>
    <property type="match status" value="1"/>
</dbReference>
<dbReference type="SMART" id="SM00363">
    <property type="entry name" value="S4"/>
    <property type="match status" value="1"/>
</dbReference>
<dbReference type="KEGG" id="bbes:BESB_055980"/>
<dbReference type="InterPro" id="IPR002942">
    <property type="entry name" value="S4_RNA-bd"/>
</dbReference>
<organism evidence="6 7">
    <name type="scientific">Besnoitia besnoiti</name>
    <name type="common">Apicomplexan protozoan</name>
    <dbReference type="NCBI Taxonomy" id="94643"/>
    <lineage>
        <taxon>Eukaryota</taxon>
        <taxon>Sar</taxon>
        <taxon>Alveolata</taxon>
        <taxon>Apicomplexa</taxon>
        <taxon>Conoidasida</taxon>
        <taxon>Coccidia</taxon>
        <taxon>Eucoccidiorida</taxon>
        <taxon>Eimeriorina</taxon>
        <taxon>Sarcocystidae</taxon>
        <taxon>Besnoitia</taxon>
    </lineage>
</organism>
<keyword evidence="4" id="KW-0732">Signal</keyword>
<keyword evidence="7" id="KW-1185">Reference proteome</keyword>
<dbReference type="Proteomes" id="UP000224006">
    <property type="component" value="Chromosome IV"/>
</dbReference>
<dbReference type="Pfam" id="PF00849">
    <property type="entry name" value="PseudoU_synth_2"/>
    <property type="match status" value="1"/>
</dbReference>
<dbReference type="Gene3D" id="3.30.2350.10">
    <property type="entry name" value="Pseudouridine synthase"/>
    <property type="match status" value="1"/>
</dbReference>
<dbReference type="PROSITE" id="PS50889">
    <property type="entry name" value="S4"/>
    <property type="match status" value="1"/>
</dbReference>
<gene>
    <name evidence="6" type="ORF">BESB_055980</name>
</gene>
<dbReference type="InterPro" id="IPR050188">
    <property type="entry name" value="RluA_PseudoU_synthase"/>
</dbReference>